<keyword evidence="2" id="KW-1185">Reference proteome</keyword>
<dbReference type="Proteomes" id="UP001205486">
    <property type="component" value="Unassembled WGS sequence"/>
</dbReference>
<comment type="caution">
    <text evidence="1">The sequence shown here is derived from an EMBL/GenBank/DDBJ whole genome shotgun (WGS) entry which is preliminary data.</text>
</comment>
<name>A0ACC6AEN8_NITWI</name>
<accession>A0ACC6AEN8</accession>
<organism evidence="1 2">
    <name type="scientific">Nitrobacter winogradskyi</name>
    <name type="common">Nitrobacter agilis</name>
    <dbReference type="NCBI Taxonomy" id="913"/>
    <lineage>
        <taxon>Bacteria</taxon>
        <taxon>Pseudomonadati</taxon>
        <taxon>Pseudomonadota</taxon>
        <taxon>Alphaproteobacteria</taxon>
        <taxon>Hyphomicrobiales</taxon>
        <taxon>Nitrobacteraceae</taxon>
        <taxon>Nitrobacter</taxon>
    </lineage>
</organism>
<dbReference type="EMBL" id="JALJZS010000001">
    <property type="protein sequence ID" value="MCP1997874.1"/>
    <property type="molecule type" value="Genomic_DNA"/>
</dbReference>
<evidence type="ECO:0000313" key="2">
    <source>
        <dbReference type="Proteomes" id="UP001205486"/>
    </source>
</evidence>
<gene>
    <name evidence="1" type="ORF">J2S34_000296</name>
</gene>
<evidence type="ECO:0000313" key="1">
    <source>
        <dbReference type="EMBL" id="MCP1997874.1"/>
    </source>
</evidence>
<reference evidence="1" key="1">
    <citation type="submission" date="2022-03" db="EMBL/GenBank/DDBJ databases">
        <title>Interactions between chemoautotrophic and heterotrophic bacteria.</title>
        <authorList>
            <person name="Santoro A."/>
        </authorList>
    </citation>
    <scope>NUCLEOTIDE SEQUENCE</scope>
    <source>
        <strain evidence="1">Nb-106</strain>
    </source>
</reference>
<proteinExistence type="predicted"/>
<protein>
    <submittedName>
        <fullName evidence="1">Uncharacterized protein</fullName>
    </submittedName>
</protein>
<sequence length="153" mass="16923">MMPRKRPQTYQSQRGNDETVAFYSRIHEQCAAIAALPPSQHDAEIIKLRAETGVEISTIAPIVEKCAHLRVPDYPSLASQLIENVGRDTVRAMLETNYGKRDLTRHVQTTLADERLTITGARVALLIDAIKAEIQPASPSQSIVWGAPIALLR</sequence>